<keyword evidence="7 10" id="KW-1133">Transmembrane helix</keyword>
<dbReference type="GeneID" id="78362823"/>
<evidence type="ECO:0000256" key="6">
    <source>
        <dbReference type="ARBA" id="ARBA00022927"/>
    </source>
</evidence>
<feature type="transmembrane region" description="Helical" evidence="10">
    <location>
        <begin position="6"/>
        <end position="23"/>
    </location>
</feature>
<accession>A0A227KL28</accession>
<evidence type="ECO:0000256" key="3">
    <source>
        <dbReference type="ARBA" id="ARBA00022475"/>
    </source>
</evidence>
<dbReference type="NCBIfam" id="TIGR01411">
    <property type="entry name" value="tatAE"/>
    <property type="match status" value="1"/>
</dbReference>
<dbReference type="Proteomes" id="UP000214610">
    <property type="component" value="Unassembled WGS sequence"/>
</dbReference>
<evidence type="ECO:0000256" key="8">
    <source>
        <dbReference type="ARBA" id="ARBA00023010"/>
    </source>
</evidence>
<comment type="caution">
    <text evidence="11">The sequence shown here is derived from an EMBL/GenBank/DDBJ whole genome shotgun (WGS) entry which is preliminary data.</text>
</comment>
<evidence type="ECO:0000256" key="7">
    <source>
        <dbReference type="ARBA" id="ARBA00022989"/>
    </source>
</evidence>
<dbReference type="Pfam" id="PF02416">
    <property type="entry name" value="TatA_B_E"/>
    <property type="match status" value="1"/>
</dbReference>
<dbReference type="RefSeq" id="WP_066595346.1">
    <property type="nucleotide sequence ID" value="NZ_CAJTBZ010000007.1"/>
</dbReference>
<organism evidence="11 12">
    <name type="scientific">Turicimonas muris</name>
    <dbReference type="NCBI Taxonomy" id="1796652"/>
    <lineage>
        <taxon>Bacteria</taxon>
        <taxon>Pseudomonadati</taxon>
        <taxon>Pseudomonadota</taxon>
        <taxon>Betaproteobacteria</taxon>
        <taxon>Burkholderiales</taxon>
        <taxon>Sutterellaceae</taxon>
        <taxon>Turicimonas</taxon>
    </lineage>
</organism>
<gene>
    <name evidence="10" type="primary">tatA</name>
    <name evidence="11" type="ORF">ADH67_08385</name>
</gene>
<evidence type="ECO:0000256" key="10">
    <source>
        <dbReference type="HAMAP-Rule" id="MF_00236"/>
    </source>
</evidence>
<dbReference type="PANTHER" id="PTHR42982">
    <property type="entry name" value="SEC-INDEPENDENT PROTEIN TRANSLOCASE PROTEIN TATA"/>
    <property type="match status" value="1"/>
</dbReference>
<protein>
    <recommendedName>
        <fullName evidence="10">Sec-independent protein translocase protein TatA</fullName>
    </recommendedName>
</protein>
<evidence type="ECO:0000256" key="9">
    <source>
        <dbReference type="ARBA" id="ARBA00023136"/>
    </source>
</evidence>
<dbReference type="GO" id="GO:0008320">
    <property type="term" value="F:protein transmembrane transporter activity"/>
    <property type="evidence" value="ECO:0007669"/>
    <property type="project" value="UniProtKB-UniRule"/>
</dbReference>
<dbReference type="NCBIfam" id="NF002813">
    <property type="entry name" value="PRK02958.1"/>
    <property type="match status" value="1"/>
</dbReference>
<keyword evidence="8 10" id="KW-0811">Translocation</keyword>
<proteinExistence type="inferred from homology"/>
<dbReference type="PANTHER" id="PTHR42982:SF1">
    <property type="entry name" value="SEC-INDEPENDENT PROTEIN TRANSLOCASE PROTEIN TATA"/>
    <property type="match status" value="1"/>
</dbReference>
<keyword evidence="5 10" id="KW-0812">Transmembrane</keyword>
<keyword evidence="6 10" id="KW-0653">Protein transport</keyword>
<comment type="subunit">
    <text evidence="10">The Tat system comprises two distinct complexes: a TatABC complex, containing multiple copies of TatA, TatB and TatC subunits, and a separate TatA complex, containing only TatA subunits. Substrates initially bind to the TatABC complex, which probably triggers association of the separate TatA complex to form the active translocon.</text>
</comment>
<dbReference type="GO" id="GO:0043953">
    <property type="term" value="P:protein transport by the Tat complex"/>
    <property type="evidence" value="ECO:0007669"/>
    <property type="project" value="UniProtKB-UniRule"/>
</dbReference>
<keyword evidence="4" id="KW-0997">Cell inner membrane</keyword>
<reference evidence="12" key="1">
    <citation type="submission" date="2017-05" db="EMBL/GenBank/DDBJ databases">
        <title>Improved OligoMM genomes.</title>
        <authorList>
            <person name="Garzetti D."/>
        </authorList>
    </citation>
    <scope>NUCLEOTIDE SEQUENCE [LARGE SCALE GENOMIC DNA]</scope>
    <source>
        <strain evidence="12">YL45</strain>
    </source>
</reference>
<comment type="subcellular location">
    <subcellularLocation>
        <location evidence="1 10">Cell membrane</location>
        <topology evidence="1 10">Single-pass membrane protein</topology>
    </subcellularLocation>
</comment>
<keyword evidence="2 10" id="KW-0813">Transport</keyword>
<dbReference type="InterPro" id="IPR003369">
    <property type="entry name" value="TatA/B/E"/>
</dbReference>
<evidence type="ECO:0000313" key="11">
    <source>
        <dbReference type="EMBL" id="OXE47782.1"/>
    </source>
</evidence>
<dbReference type="GO" id="GO:0033281">
    <property type="term" value="C:TAT protein transport complex"/>
    <property type="evidence" value="ECO:0007669"/>
    <property type="project" value="UniProtKB-UniRule"/>
</dbReference>
<evidence type="ECO:0000256" key="1">
    <source>
        <dbReference type="ARBA" id="ARBA00004162"/>
    </source>
</evidence>
<name>A0A227KL28_9BURK</name>
<comment type="similarity">
    <text evidence="10">Belongs to the TatA/E family.</text>
</comment>
<evidence type="ECO:0000256" key="2">
    <source>
        <dbReference type="ARBA" id="ARBA00022448"/>
    </source>
</evidence>
<evidence type="ECO:0000313" key="12">
    <source>
        <dbReference type="Proteomes" id="UP000214610"/>
    </source>
</evidence>
<evidence type="ECO:0000256" key="5">
    <source>
        <dbReference type="ARBA" id="ARBA00022692"/>
    </source>
</evidence>
<evidence type="ECO:0000256" key="4">
    <source>
        <dbReference type="ARBA" id="ARBA00022519"/>
    </source>
</evidence>
<dbReference type="HAMAP" id="MF_00236">
    <property type="entry name" value="TatA_E"/>
    <property type="match status" value="1"/>
</dbReference>
<keyword evidence="12" id="KW-1185">Reference proteome</keyword>
<comment type="function">
    <text evidence="10">Part of the twin-arginine translocation (Tat) system that transports large folded proteins containing a characteristic twin-arginine motif in their signal peptide across membranes. TatA could form the protein-conducting channel of the Tat system.</text>
</comment>
<dbReference type="InterPro" id="IPR006312">
    <property type="entry name" value="TatA/E"/>
</dbReference>
<dbReference type="Gene3D" id="1.20.5.3310">
    <property type="match status" value="1"/>
</dbReference>
<sequence length="78" mass="8447">MGSFSIWHWLVVLVIVVLIFGTSKLKNMGKDLGGAVKGFKEGMKEAEAEAKAETKPAQVAEKKAEDVVDVKATEKKEA</sequence>
<dbReference type="EMBL" id="NHMP01000004">
    <property type="protein sequence ID" value="OXE47782.1"/>
    <property type="molecule type" value="Genomic_DNA"/>
</dbReference>
<keyword evidence="9 10" id="KW-0472">Membrane</keyword>
<dbReference type="AlphaFoldDB" id="A0A227KL28"/>
<keyword evidence="3 10" id="KW-1003">Cell membrane</keyword>